<keyword evidence="1" id="KW-0238">DNA-binding</keyword>
<reference evidence="4" key="1">
    <citation type="submission" date="2014-09" db="EMBL/GenBank/DDBJ databases">
        <authorList>
            <person name="Sharma Rahul"/>
            <person name="Thines Marco"/>
        </authorList>
    </citation>
    <scope>NUCLEOTIDE SEQUENCE [LARGE SCALE GENOMIC DNA]</scope>
</reference>
<dbReference type="InterPro" id="IPR050863">
    <property type="entry name" value="CenT-Element_Derived"/>
</dbReference>
<accession>A0A0P1AJC2</accession>
<dbReference type="AlphaFoldDB" id="A0A0P1AJC2"/>
<dbReference type="GeneID" id="36406832"/>
<keyword evidence="4" id="KW-1185">Reference proteome</keyword>
<protein>
    <recommendedName>
        <fullName evidence="2">HTH CENPB-type domain-containing protein</fullName>
    </recommendedName>
</protein>
<dbReference type="Proteomes" id="UP000054928">
    <property type="component" value="Unassembled WGS sequence"/>
</dbReference>
<evidence type="ECO:0000256" key="1">
    <source>
        <dbReference type="ARBA" id="ARBA00023125"/>
    </source>
</evidence>
<evidence type="ECO:0000313" key="3">
    <source>
        <dbReference type="EMBL" id="CEG41430.1"/>
    </source>
</evidence>
<dbReference type="PANTHER" id="PTHR19303:SF73">
    <property type="entry name" value="PROTEIN PDC2"/>
    <property type="match status" value="1"/>
</dbReference>
<dbReference type="InterPro" id="IPR006600">
    <property type="entry name" value="HTH_CenpB_DNA-bd_dom"/>
</dbReference>
<dbReference type="InterPro" id="IPR009057">
    <property type="entry name" value="Homeodomain-like_sf"/>
</dbReference>
<sequence length="145" mass="16994">MSRGQRWLTLDEKRQMQVDVKRNTGIKLFRIQEWERAKFKSTFLAPYNNNDGKAILTADLLIEEARFIREGLGITDAELSLSNGWLHKFKTRHSIKFFTMHGESHSVDRVSFAVSQYELQELIAQYNSEDVFNFDKSGLFYRPPT</sequence>
<evidence type="ECO:0000259" key="2">
    <source>
        <dbReference type="PROSITE" id="PS51253"/>
    </source>
</evidence>
<dbReference type="PANTHER" id="PTHR19303">
    <property type="entry name" value="TRANSPOSON"/>
    <property type="match status" value="1"/>
</dbReference>
<dbReference type="Gene3D" id="1.10.10.60">
    <property type="entry name" value="Homeodomain-like"/>
    <property type="match status" value="1"/>
</dbReference>
<dbReference type="RefSeq" id="XP_024577799.1">
    <property type="nucleotide sequence ID" value="XM_024727198.1"/>
</dbReference>
<dbReference type="EMBL" id="CCYD01000553">
    <property type="protein sequence ID" value="CEG41430.1"/>
    <property type="molecule type" value="Genomic_DNA"/>
</dbReference>
<dbReference type="GO" id="GO:0003677">
    <property type="term" value="F:DNA binding"/>
    <property type="evidence" value="ECO:0007669"/>
    <property type="project" value="UniProtKB-KW"/>
</dbReference>
<feature type="domain" description="HTH CENPB-type" evidence="2">
    <location>
        <begin position="27"/>
        <end position="99"/>
    </location>
</feature>
<dbReference type="PROSITE" id="PS51253">
    <property type="entry name" value="HTH_CENPB"/>
    <property type="match status" value="1"/>
</dbReference>
<organism evidence="3 4">
    <name type="scientific">Plasmopara halstedii</name>
    <name type="common">Downy mildew of sunflower</name>
    <dbReference type="NCBI Taxonomy" id="4781"/>
    <lineage>
        <taxon>Eukaryota</taxon>
        <taxon>Sar</taxon>
        <taxon>Stramenopiles</taxon>
        <taxon>Oomycota</taxon>
        <taxon>Peronosporomycetes</taxon>
        <taxon>Peronosporales</taxon>
        <taxon>Peronosporaceae</taxon>
        <taxon>Plasmopara</taxon>
    </lineage>
</organism>
<evidence type="ECO:0000313" key="4">
    <source>
        <dbReference type="Proteomes" id="UP000054928"/>
    </source>
</evidence>
<name>A0A0P1AJC2_PLAHL</name>
<dbReference type="OrthoDB" id="125485at2759"/>
<dbReference type="GO" id="GO:0005634">
    <property type="term" value="C:nucleus"/>
    <property type="evidence" value="ECO:0007669"/>
    <property type="project" value="TreeGrafter"/>
</dbReference>
<proteinExistence type="predicted"/>
<dbReference type="Pfam" id="PF03221">
    <property type="entry name" value="HTH_Tnp_Tc5"/>
    <property type="match status" value="1"/>
</dbReference>
<dbReference type="SUPFAM" id="SSF46689">
    <property type="entry name" value="Homeodomain-like"/>
    <property type="match status" value="1"/>
</dbReference>